<dbReference type="SUPFAM" id="SSF53649">
    <property type="entry name" value="Alkaline phosphatase-like"/>
    <property type="match status" value="1"/>
</dbReference>
<dbReference type="CDD" id="cd16027">
    <property type="entry name" value="SGSH"/>
    <property type="match status" value="1"/>
</dbReference>
<dbReference type="Gene3D" id="3.40.720.10">
    <property type="entry name" value="Alkaline Phosphatase, subunit A"/>
    <property type="match status" value="1"/>
</dbReference>
<dbReference type="Proteomes" id="UP000249696">
    <property type="component" value="Unassembled WGS sequence"/>
</dbReference>
<sequence length="550" mass="61990">MKFIFNLLSSMLLAFCSYAQQKPNIVFMLADDCTSWDIGVYGNKDSKTPTIDRLAAEGMMFTKCYQSAPMCSPTRQNILTGLYPVRSGAYPNHTSVKENVKSIEHYLKTLGYKVALSGKKHYGPAENFPLEYLGKAEGKDSDPNFYNIDSFLGETSSQEQPFCLFISSNQPHTPWNKGDTTLFDKTKLKLPPFYPDLPKTRSAYRDYLAEINYLDGQVQTALNLLEKHKLENNTIFIFASEQGNALPFAKWTCYNAGLKSALIVKWPGMVKPGSVSDALVDYSDIVPTMIDLAGGKPISELDGKSIVPVLTQEKKKHNKYTYGQMTTRGIINGSDYYPIRSISNGRYRYISNLASEVPFKNWVFSQPFFTEWEEDAKSNPQTKKLVQKYRFRPAEELYDDDKDPYNQHNLASDPIYKKIKKELKGQLQKWMSQVGDEGIITELLAIEHMPAVKSGFPVAIDTSLHEPKIIKSARHIEVPVDGYYTFYISGEGKLEVDNQEVVPFNTRATKTSKRYGVIGLKKGVHSIFIGNSLPGSVSWSGPETILTNLE</sequence>
<feature type="domain" description="Sulfatase N-terminal" evidence="4">
    <location>
        <begin position="23"/>
        <end position="294"/>
    </location>
</feature>
<dbReference type="Pfam" id="PF00884">
    <property type="entry name" value="Sulfatase"/>
    <property type="match status" value="1"/>
</dbReference>
<reference evidence="5 6" key="1">
    <citation type="submission" date="2018-06" db="EMBL/GenBank/DDBJ databases">
        <title>Genomic Encyclopedia of Archaeal and Bacterial Type Strains, Phase II (KMG-II): from individual species to whole genera.</title>
        <authorList>
            <person name="Goeker M."/>
        </authorList>
    </citation>
    <scope>NUCLEOTIDE SEQUENCE [LARGE SCALE GENOMIC DNA]</scope>
    <source>
        <strain evidence="5 6">DSM 23522</strain>
    </source>
</reference>
<evidence type="ECO:0000256" key="1">
    <source>
        <dbReference type="ARBA" id="ARBA00008779"/>
    </source>
</evidence>
<evidence type="ECO:0000256" key="2">
    <source>
        <dbReference type="ARBA" id="ARBA00022801"/>
    </source>
</evidence>
<keyword evidence="6" id="KW-1185">Reference proteome</keyword>
<dbReference type="InterPro" id="IPR017850">
    <property type="entry name" value="Alkaline_phosphatase_core_sf"/>
</dbReference>
<evidence type="ECO:0000256" key="3">
    <source>
        <dbReference type="SAM" id="SignalP"/>
    </source>
</evidence>
<dbReference type="GO" id="GO:0016787">
    <property type="term" value="F:hydrolase activity"/>
    <property type="evidence" value="ECO:0007669"/>
    <property type="project" value="UniProtKB-KW"/>
</dbReference>
<dbReference type="AlphaFoldDB" id="A0A327R0U3"/>
<dbReference type="InterPro" id="IPR000917">
    <property type="entry name" value="Sulfatase_N"/>
</dbReference>
<dbReference type="InterPro" id="IPR052701">
    <property type="entry name" value="GAG_Ulvan_Degrading_Sulfatases"/>
</dbReference>
<gene>
    <name evidence="5" type="ORF">LV92_02990</name>
</gene>
<evidence type="ECO:0000313" key="5">
    <source>
        <dbReference type="EMBL" id="RAJ10241.1"/>
    </source>
</evidence>
<dbReference type="PANTHER" id="PTHR43751:SF1">
    <property type="entry name" value="SULFATASE ATSG-RELATED"/>
    <property type="match status" value="1"/>
</dbReference>
<comment type="similarity">
    <text evidence="1">Belongs to the sulfatase family.</text>
</comment>
<dbReference type="RefSeq" id="WP_111624395.1">
    <property type="nucleotide sequence ID" value="NZ_QLLN01000005.1"/>
</dbReference>
<keyword evidence="2" id="KW-0378">Hydrolase</keyword>
<accession>A0A327R0U3</accession>
<dbReference type="PROSITE" id="PS00523">
    <property type="entry name" value="SULFATASE_1"/>
    <property type="match status" value="1"/>
</dbReference>
<comment type="caution">
    <text evidence="5">The sequence shown here is derived from an EMBL/GenBank/DDBJ whole genome shotgun (WGS) entry which is preliminary data.</text>
</comment>
<feature type="signal peptide" evidence="3">
    <location>
        <begin position="1"/>
        <end position="19"/>
    </location>
</feature>
<proteinExistence type="inferred from homology"/>
<dbReference type="EMBL" id="QLLN01000005">
    <property type="protein sequence ID" value="RAJ10241.1"/>
    <property type="molecule type" value="Genomic_DNA"/>
</dbReference>
<name>A0A327R0U3_9FLAO</name>
<organism evidence="5 6">
    <name type="scientific">Arenibacter echinorum</name>
    <dbReference type="NCBI Taxonomy" id="440515"/>
    <lineage>
        <taxon>Bacteria</taxon>
        <taxon>Pseudomonadati</taxon>
        <taxon>Bacteroidota</taxon>
        <taxon>Flavobacteriia</taxon>
        <taxon>Flavobacteriales</taxon>
        <taxon>Flavobacteriaceae</taxon>
        <taxon>Arenibacter</taxon>
    </lineage>
</organism>
<protein>
    <submittedName>
        <fullName evidence="5">Putative sulfatase</fullName>
    </submittedName>
</protein>
<dbReference type="OrthoDB" id="9789742at2"/>
<dbReference type="PANTHER" id="PTHR43751">
    <property type="entry name" value="SULFATASE"/>
    <property type="match status" value="1"/>
</dbReference>
<evidence type="ECO:0000259" key="4">
    <source>
        <dbReference type="Pfam" id="PF00884"/>
    </source>
</evidence>
<dbReference type="InterPro" id="IPR024607">
    <property type="entry name" value="Sulfatase_CS"/>
</dbReference>
<feature type="chain" id="PRO_5016355699" evidence="3">
    <location>
        <begin position="20"/>
        <end position="550"/>
    </location>
</feature>
<keyword evidence="3" id="KW-0732">Signal</keyword>
<evidence type="ECO:0000313" key="6">
    <source>
        <dbReference type="Proteomes" id="UP000249696"/>
    </source>
</evidence>